<dbReference type="GO" id="GO:0000329">
    <property type="term" value="C:fungal-type vacuole membrane"/>
    <property type="evidence" value="ECO:0007669"/>
    <property type="project" value="TreeGrafter"/>
</dbReference>
<keyword evidence="6 9" id="KW-0862">Zinc</keyword>
<keyword evidence="3" id="KW-0597">Phosphoprotein</keyword>
<dbReference type="InterPro" id="IPR042085">
    <property type="entry name" value="Ap_crown"/>
</dbReference>
<dbReference type="InterPro" id="IPR001952">
    <property type="entry name" value="Alkaline_phosphatase"/>
</dbReference>
<dbReference type="PROSITE" id="PS00123">
    <property type="entry name" value="ALKALINE_PHOSPHATASE"/>
    <property type="match status" value="1"/>
</dbReference>
<dbReference type="PRINTS" id="PR00113">
    <property type="entry name" value="ALKPHPHTASE"/>
</dbReference>
<comment type="similarity">
    <text evidence="1 10">Belongs to the alkaline phosphatase family.</text>
</comment>
<dbReference type="PANTHER" id="PTHR11596:SF5">
    <property type="entry name" value="ALKALINE PHOSPHATASE"/>
    <property type="match status" value="1"/>
</dbReference>
<comment type="catalytic activity">
    <reaction evidence="11">
        <text>a phosphate monoester + H2O = an alcohol + phosphate</text>
        <dbReference type="Rhea" id="RHEA:15017"/>
        <dbReference type="ChEBI" id="CHEBI:15377"/>
        <dbReference type="ChEBI" id="CHEBI:30879"/>
        <dbReference type="ChEBI" id="CHEBI:43474"/>
        <dbReference type="ChEBI" id="CHEBI:67140"/>
        <dbReference type="EC" id="3.1.3.1"/>
    </reaction>
</comment>
<dbReference type="Gene3D" id="1.10.1200.140">
    <property type="entry name" value="Alkaline phosphatase, crown domain"/>
    <property type="match status" value="1"/>
</dbReference>
<dbReference type="PANTHER" id="PTHR11596">
    <property type="entry name" value="ALKALINE PHOSPHATASE"/>
    <property type="match status" value="1"/>
</dbReference>
<feature type="binding site" evidence="9">
    <location>
        <position position="286"/>
    </location>
    <ligand>
        <name>Zn(2+)</name>
        <dbReference type="ChEBI" id="CHEBI:29105"/>
        <label>2</label>
    </ligand>
</feature>
<reference evidence="12" key="1">
    <citation type="journal article" date="2021" name="Nat. Commun.">
        <title>Genetic determinants of endophytism in the Arabidopsis root mycobiome.</title>
        <authorList>
            <person name="Mesny F."/>
            <person name="Miyauchi S."/>
            <person name="Thiergart T."/>
            <person name="Pickel B."/>
            <person name="Atanasova L."/>
            <person name="Karlsson M."/>
            <person name="Huettel B."/>
            <person name="Barry K.W."/>
            <person name="Haridas S."/>
            <person name="Chen C."/>
            <person name="Bauer D."/>
            <person name="Andreopoulos W."/>
            <person name="Pangilinan J."/>
            <person name="LaButti K."/>
            <person name="Riley R."/>
            <person name="Lipzen A."/>
            <person name="Clum A."/>
            <person name="Drula E."/>
            <person name="Henrissat B."/>
            <person name="Kohler A."/>
            <person name="Grigoriev I.V."/>
            <person name="Martin F.M."/>
            <person name="Hacquard S."/>
        </authorList>
    </citation>
    <scope>NUCLEOTIDE SEQUENCE</scope>
    <source>
        <strain evidence="12">MPI-SDFR-AT-0117</strain>
    </source>
</reference>
<dbReference type="EMBL" id="JAGSXJ010000051">
    <property type="protein sequence ID" value="KAH6661549.1"/>
    <property type="molecule type" value="Genomic_DNA"/>
</dbReference>
<keyword evidence="7 9" id="KW-0460">Magnesium</keyword>
<keyword evidence="13" id="KW-1185">Reference proteome</keyword>
<evidence type="ECO:0000256" key="2">
    <source>
        <dbReference type="ARBA" id="ARBA00012647"/>
    </source>
</evidence>
<feature type="binding site" evidence="9">
    <location>
        <position position="136"/>
    </location>
    <ligand>
        <name>Mg(2+)</name>
        <dbReference type="ChEBI" id="CHEBI:18420"/>
    </ligand>
</feature>
<feature type="binding site" evidence="9">
    <location>
        <position position="134"/>
    </location>
    <ligand>
        <name>Mg(2+)</name>
        <dbReference type="ChEBI" id="CHEBI:18420"/>
    </ligand>
</feature>
<evidence type="ECO:0000313" key="12">
    <source>
        <dbReference type="EMBL" id="KAH6661549.1"/>
    </source>
</evidence>
<evidence type="ECO:0000256" key="11">
    <source>
        <dbReference type="RuleBase" id="RU003947"/>
    </source>
</evidence>
<feature type="binding site" evidence="9">
    <location>
        <position position="329"/>
    </location>
    <ligand>
        <name>Zn(2+)</name>
        <dbReference type="ChEBI" id="CHEBI:29105"/>
        <label>2</label>
    </ligand>
</feature>
<proteinExistence type="inferred from homology"/>
<dbReference type="OrthoDB" id="7392499at2759"/>
<evidence type="ECO:0000256" key="4">
    <source>
        <dbReference type="ARBA" id="ARBA00022723"/>
    </source>
</evidence>
<dbReference type="Gene3D" id="3.40.720.10">
    <property type="entry name" value="Alkaline Phosphatase, subunit A"/>
    <property type="match status" value="1"/>
</dbReference>
<evidence type="ECO:0000256" key="9">
    <source>
        <dbReference type="PIRSR" id="PIRSR601952-2"/>
    </source>
</evidence>
<comment type="cofactor">
    <cofactor evidence="9">
        <name>Zn(2+)</name>
        <dbReference type="ChEBI" id="CHEBI:29105"/>
    </cofactor>
    <text evidence="9">Binds 2 Zn(2+) ions.</text>
</comment>
<comment type="caution">
    <text evidence="12">The sequence shown here is derived from an EMBL/GenBank/DDBJ whole genome shotgun (WGS) entry which is preliminary data.</text>
</comment>
<feature type="binding site" evidence="9">
    <location>
        <position position="281"/>
    </location>
    <ligand>
        <name>Mg(2+)</name>
        <dbReference type="ChEBI" id="CHEBI:18420"/>
    </ligand>
</feature>
<evidence type="ECO:0000256" key="8">
    <source>
        <dbReference type="PIRSR" id="PIRSR601952-1"/>
    </source>
</evidence>
<comment type="cofactor">
    <cofactor evidence="9">
        <name>Mg(2+)</name>
        <dbReference type="ChEBI" id="CHEBI:18420"/>
    </cofactor>
    <text evidence="9">Binds 1 Mg(2+) ion.</text>
</comment>
<dbReference type="EC" id="3.1.3.1" evidence="2 11"/>
<feature type="binding site" evidence="9">
    <location>
        <position position="418"/>
    </location>
    <ligand>
        <name>Zn(2+)</name>
        <dbReference type="ChEBI" id="CHEBI:29105"/>
        <label>2</label>
    </ligand>
</feature>
<feature type="binding site" evidence="9">
    <location>
        <position position="290"/>
    </location>
    <ligand>
        <name>Zn(2+)</name>
        <dbReference type="ChEBI" id="CHEBI:29105"/>
        <label>2</label>
    </ligand>
</feature>
<feature type="binding site" evidence="9">
    <location>
        <position position="30"/>
    </location>
    <ligand>
        <name>Mg(2+)</name>
        <dbReference type="ChEBI" id="CHEBI:18420"/>
    </ligand>
</feature>
<dbReference type="SMART" id="SM00098">
    <property type="entry name" value="alkPPc"/>
    <property type="match status" value="1"/>
</dbReference>
<gene>
    <name evidence="12" type="ORF">F5X68DRAFT_178619</name>
</gene>
<dbReference type="Proteomes" id="UP000770015">
    <property type="component" value="Unassembled WGS sequence"/>
</dbReference>
<dbReference type="GO" id="GO:0004035">
    <property type="term" value="F:alkaline phosphatase activity"/>
    <property type="evidence" value="ECO:0007669"/>
    <property type="project" value="UniProtKB-EC"/>
</dbReference>
<feature type="binding site" evidence="9">
    <location>
        <position position="30"/>
    </location>
    <ligand>
        <name>Zn(2+)</name>
        <dbReference type="ChEBI" id="CHEBI:29105"/>
        <label>2</label>
    </ligand>
</feature>
<dbReference type="InterPro" id="IPR018299">
    <property type="entry name" value="Alkaline_phosphatase_AS"/>
</dbReference>
<evidence type="ECO:0000256" key="1">
    <source>
        <dbReference type="ARBA" id="ARBA00005984"/>
    </source>
</evidence>
<evidence type="ECO:0000256" key="7">
    <source>
        <dbReference type="ARBA" id="ARBA00022842"/>
    </source>
</evidence>
<evidence type="ECO:0000256" key="3">
    <source>
        <dbReference type="ARBA" id="ARBA00022553"/>
    </source>
</evidence>
<accession>A0A9P8UY29</accession>
<dbReference type="SUPFAM" id="SSF53649">
    <property type="entry name" value="Alkaline phosphatase-like"/>
    <property type="match status" value="1"/>
</dbReference>
<protein>
    <recommendedName>
        <fullName evidence="2 11">Alkaline phosphatase</fullName>
        <ecNumber evidence="2 11">3.1.3.1</ecNumber>
    </recommendedName>
</protein>
<feature type="active site" description="Phosphoserine intermediate" evidence="8">
    <location>
        <position position="83"/>
    </location>
</feature>
<keyword evidence="5 11" id="KW-0378">Hydrolase</keyword>
<feature type="binding site" evidence="9">
    <location>
        <position position="328"/>
    </location>
    <ligand>
        <name>Zn(2+)</name>
        <dbReference type="ChEBI" id="CHEBI:29105"/>
        <label>2</label>
    </ligand>
</feature>
<evidence type="ECO:0000256" key="10">
    <source>
        <dbReference type="RuleBase" id="RU003946"/>
    </source>
</evidence>
<evidence type="ECO:0000313" key="13">
    <source>
        <dbReference type="Proteomes" id="UP000770015"/>
    </source>
</evidence>
<dbReference type="Pfam" id="PF00245">
    <property type="entry name" value="Alk_phosphatase"/>
    <property type="match status" value="1"/>
</dbReference>
<evidence type="ECO:0000256" key="6">
    <source>
        <dbReference type="ARBA" id="ARBA00022833"/>
    </source>
</evidence>
<evidence type="ECO:0000256" key="5">
    <source>
        <dbReference type="ARBA" id="ARBA00022801"/>
    </source>
</evidence>
<dbReference type="InterPro" id="IPR017850">
    <property type="entry name" value="Alkaline_phosphatase_core_sf"/>
</dbReference>
<keyword evidence="4 9" id="KW-0479">Metal-binding</keyword>
<organism evidence="12 13">
    <name type="scientific">Plectosphaerella plurivora</name>
    <dbReference type="NCBI Taxonomy" id="936078"/>
    <lineage>
        <taxon>Eukaryota</taxon>
        <taxon>Fungi</taxon>
        <taxon>Dikarya</taxon>
        <taxon>Ascomycota</taxon>
        <taxon>Pezizomycotina</taxon>
        <taxon>Sordariomycetes</taxon>
        <taxon>Hypocreomycetidae</taxon>
        <taxon>Glomerellales</taxon>
        <taxon>Plectosphaerellaceae</taxon>
        <taxon>Plectosphaerella</taxon>
    </lineage>
</organism>
<dbReference type="AlphaFoldDB" id="A0A9P8UY29"/>
<sequence>MRSSAVLVGAMAQAVFAAVEPKNFIFIVPDGLAPASQTLLRTYLAMTNGTSTTGAPVIPGLPMDVTTLGNIRTHSSNNLVTDSAAAGTALAAGVKTENGAIGVLPNGQPVGTILEAAKHAGLKTALVVTSIINHATPAVYSSHVNNRNALAAIAEQQIGYSHPLGQSVDILLGGGRCYFKPQGQSGSCRQDDIDLFSYAEDNGYYVAQNRSGFDALESGLGSIRLPYVGLFNDGDLGYDIDRQQQPEAEREPSLSEMTIAALNSLHRATHCKDKGYFMMIESSRIDHASHDNDPVSHLHDVQEFNNVAEIVMRWIDEHPDTVFLAVGDHETGGITLPSGYNPLPIGKAKHSASYLNSLWSRYSGSDRRGYLVSEILPAYGITDATSAEIDRLLAGSFTSNLVGLQNARTNIKWSTGGHSAVDTILYGYGAGDVGDQVKVEYAGSWDNTQIPRLIEKALGVDIDEITGLLRANGTDWIPRA</sequence>
<name>A0A9P8UY29_9PEZI</name>
<dbReference type="CDD" id="cd16012">
    <property type="entry name" value="ALP"/>
    <property type="match status" value="1"/>
</dbReference>
<dbReference type="GO" id="GO:0046872">
    <property type="term" value="F:metal ion binding"/>
    <property type="evidence" value="ECO:0007669"/>
    <property type="project" value="UniProtKB-KW"/>
</dbReference>